<sequence length="124" mass="13927">MLTYASCFSTRWSRIVFLILCSPLLLPLLCLSIPLLCAVEIFSRLLSCIVKAPPSSAVSEVLAVDEDDLRLRRCEEGFGVKEEDEKEESGLLDRYLDDQLSLARTIYEDDGDRDSVSIRVPLLS</sequence>
<reference evidence="1" key="1">
    <citation type="submission" date="2021-01" db="EMBL/GenBank/DDBJ databases">
        <authorList>
            <person name="Bezrukov I."/>
        </authorList>
    </citation>
    <scope>NUCLEOTIDE SEQUENCE</scope>
</reference>
<evidence type="ECO:0000313" key="2">
    <source>
        <dbReference type="Proteomes" id="UP000682877"/>
    </source>
</evidence>
<dbReference type="Proteomes" id="UP000682877">
    <property type="component" value="Chromosome 6"/>
</dbReference>
<gene>
    <name evidence="1" type="ORF">AARE701A_LOCUS16510</name>
</gene>
<keyword evidence="2" id="KW-1185">Reference proteome</keyword>
<dbReference type="PANTHER" id="PTHR36322:SF5">
    <property type="match status" value="1"/>
</dbReference>
<evidence type="ECO:0000313" key="1">
    <source>
        <dbReference type="EMBL" id="CAE6128940.1"/>
    </source>
</evidence>
<accession>A0A8S2AU68</accession>
<dbReference type="EMBL" id="LR999456">
    <property type="protein sequence ID" value="CAE6128940.1"/>
    <property type="molecule type" value="Genomic_DNA"/>
</dbReference>
<name>A0A8S2AU68_ARAAE</name>
<organism evidence="1 2">
    <name type="scientific">Arabidopsis arenosa</name>
    <name type="common">Sand rock-cress</name>
    <name type="synonym">Cardaminopsis arenosa</name>
    <dbReference type="NCBI Taxonomy" id="38785"/>
    <lineage>
        <taxon>Eukaryota</taxon>
        <taxon>Viridiplantae</taxon>
        <taxon>Streptophyta</taxon>
        <taxon>Embryophyta</taxon>
        <taxon>Tracheophyta</taxon>
        <taxon>Spermatophyta</taxon>
        <taxon>Magnoliopsida</taxon>
        <taxon>eudicotyledons</taxon>
        <taxon>Gunneridae</taxon>
        <taxon>Pentapetalae</taxon>
        <taxon>rosids</taxon>
        <taxon>malvids</taxon>
        <taxon>Brassicales</taxon>
        <taxon>Brassicaceae</taxon>
        <taxon>Camelineae</taxon>
        <taxon>Arabidopsis</taxon>
    </lineage>
</organism>
<dbReference type="PANTHER" id="PTHR36322">
    <property type="entry name" value="TRANSMEMBRANE PROTEIN"/>
    <property type="match status" value="1"/>
</dbReference>
<dbReference type="AlphaFoldDB" id="A0A8S2AU68"/>
<protein>
    <submittedName>
        <fullName evidence="1">Uncharacterized protein</fullName>
    </submittedName>
</protein>
<proteinExistence type="predicted"/>